<dbReference type="CDD" id="cd01647">
    <property type="entry name" value="RT_LTR"/>
    <property type="match status" value="1"/>
</dbReference>
<dbReference type="SUPFAM" id="SSF56672">
    <property type="entry name" value="DNA/RNA polymerases"/>
    <property type="match status" value="1"/>
</dbReference>
<sequence>MIAITKKRDVGHRRLNHWLRMIEDYIKQDTKPNVIESTLETLERRYEEFYRLQLSYEETIQDDEELDEAVKKWTAIDCQVVAVRASAGEYIRDKQTGAEKHVHRRSDIADSIKFLYIISVLSGAARSTVEGLPVTSGYRLADAVPLADILGKRTARDLMALGSPGNRPRCLFFVQERKYGMRFLVDSGLENQRASIQHHILTHGLPVFARPRRLPPDRLELARKEFDILLSIIRPSNSSWASPLHMVRKKQPNTWRSWGDYQRLNNVTKPGRYPIPNFNDFVTQLSGRTIFSKVSLIRAYQQIPVAEEIPKAAITTSFSLYEYEVLDRLRKVGLKVKPEKCQLMKRKVAYLGHIISEKGIATDPSKTRAVKEWQAPSCVSELRQLLGLASYYRKFVNGFASIAAPLHQLQEGDAEWKWTKVCQAAFDALKHQLTSASILAYSDFRRRFLVDVDASGDGLGAVLSQKDGSKERVVAYASRSLTKPERCYCVTRREMLGLKPILLARDEWGRPLMVPHVHAVCGEKKAIKKQPRTDAANDCGLSAAASGMDILGPLEKTPSGNRYVLVLTDYFTKWTAAFPLTNMEADTVAKVLMEKYIAYFRAPDCLHSDQGRSFEARVVQELCRLFDIRKTRSSPYHPQGNGQAERFNRTLLDMLSIMCEANRQQWDEMFSCVMLAYSSSVNESTGVTLAMAMFGRELQLPLDIQMGSPQRKDTETLPNYIRQTRERIDIVHEQMRRQLKVQQRRQKSLYDRKATQGTFCVKDLVWLAILRGGKLHPC</sequence>
<dbReference type="InterPro" id="IPR041577">
    <property type="entry name" value="RT_RNaseH_2"/>
</dbReference>
<dbReference type="FunFam" id="3.30.70.270:FF:000020">
    <property type="entry name" value="Transposon Tf2-6 polyprotein-like Protein"/>
    <property type="match status" value="1"/>
</dbReference>
<feature type="domain" description="Integrase catalytic" evidence="6">
    <location>
        <begin position="527"/>
        <end position="698"/>
    </location>
</feature>
<keyword evidence="5" id="KW-0511">Multifunctional enzyme</keyword>
<dbReference type="InParanoid" id="A0A0V1BHZ1"/>
<dbReference type="GO" id="GO:0003676">
    <property type="term" value="F:nucleic acid binding"/>
    <property type="evidence" value="ECO:0007669"/>
    <property type="project" value="InterPro"/>
</dbReference>
<evidence type="ECO:0000256" key="3">
    <source>
        <dbReference type="ARBA" id="ARBA00022759"/>
    </source>
</evidence>
<proteinExistence type="predicted"/>
<dbReference type="GO" id="GO:0015074">
    <property type="term" value="P:DNA integration"/>
    <property type="evidence" value="ECO:0007669"/>
    <property type="project" value="InterPro"/>
</dbReference>
<dbReference type="eggNOG" id="KOG0017">
    <property type="taxonomic scope" value="Eukaryota"/>
</dbReference>
<dbReference type="InterPro" id="IPR012337">
    <property type="entry name" value="RNaseH-like_sf"/>
</dbReference>
<keyword evidence="3" id="KW-0255">Endonuclease</keyword>
<dbReference type="PROSITE" id="PS50994">
    <property type="entry name" value="INTEGRASE"/>
    <property type="match status" value="1"/>
</dbReference>
<dbReference type="OrthoDB" id="5832112at2759"/>
<dbReference type="PANTHER" id="PTHR37984">
    <property type="entry name" value="PROTEIN CBG26694"/>
    <property type="match status" value="1"/>
</dbReference>
<dbReference type="Gene3D" id="3.30.420.10">
    <property type="entry name" value="Ribonuclease H-like superfamily/Ribonuclease H"/>
    <property type="match status" value="1"/>
</dbReference>
<accession>A0A0V1BHZ1</accession>
<dbReference type="FunFam" id="3.30.420.10:FF:000032">
    <property type="entry name" value="Retrovirus-related Pol polyprotein from transposon 297-like Protein"/>
    <property type="match status" value="1"/>
</dbReference>
<dbReference type="Gene3D" id="3.30.70.270">
    <property type="match status" value="3"/>
</dbReference>
<evidence type="ECO:0000256" key="1">
    <source>
        <dbReference type="ARBA" id="ARBA00012493"/>
    </source>
</evidence>
<dbReference type="EMBL" id="JYDH01000042">
    <property type="protein sequence ID" value="KRY36482.1"/>
    <property type="molecule type" value="Genomic_DNA"/>
</dbReference>
<keyword evidence="8" id="KW-1185">Reference proteome</keyword>
<evidence type="ECO:0000259" key="6">
    <source>
        <dbReference type="PROSITE" id="PS50994"/>
    </source>
</evidence>
<dbReference type="FunFam" id="3.10.20.370:FF:000001">
    <property type="entry name" value="Retrovirus-related Pol polyprotein from transposon 17.6-like protein"/>
    <property type="match status" value="1"/>
</dbReference>
<dbReference type="SUPFAM" id="SSF53098">
    <property type="entry name" value="Ribonuclease H-like"/>
    <property type="match status" value="1"/>
</dbReference>
<reference evidence="7 8" key="1">
    <citation type="submission" date="2015-01" db="EMBL/GenBank/DDBJ databases">
        <title>Evolution of Trichinella species and genotypes.</title>
        <authorList>
            <person name="Korhonen P.K."/>
            <person name="Edoardo P."/>
            <person name="Giuseppe L.R."/>
            <person name="Gasser R.B."/>
        </authorList>
    </citation>
    <scope>NUCLEOTIDE SEQUENCE [LARGE SCALE GENOMIC DNA]</scope>
    <source>
        <strain evidence="7">ISS3</strain>
    </source>
</reference>
<name>A0A0V1BHZ1_TRISP</name>
<dbReference type="InterPro" id="IPR043128">
    <property type="entry name" value="Rev_trsase/Diguanyl_cyclase"/>
</dbReference>
<dbReference type="PANTHER" id="PTHR37984:SF5">
    <property type="entry name" value="PROTEIN NYNRIN-LIKE"/>
    <property type="match status" value="1"/>
</dbReference>
<dbReference type="InterPro" id="IPR043502">
    <property type="entry name" value="DNA/RNA_pol_sf"/>
</dbReference>
<evidence type="ECO:0000256" key="5">
    <source>
        <dbReference type="ARBA" id="ARBA00023268"/>
    </source>
</evidence>
<keyword evidence="4" id="KW-0808">Transferase</keyword>
<dbReference type="InterPro" id="IPR001584">
    <property type="entry name" value="Integrase_cat-core"/>
</dbReference>
<organism evidence="7 8">
    <name type="scientific">Trichinella spiralis</name>
    <name type="common">Trichina worm</name>
    <dbReference type="NCBI Taxonomy" id="6334"/>
    <lineage>
        <taxon>Eukaryota</taxon>
        <taxon>Metazoa</taxon>
        <taxon>Ecdysozoa</taxon>
        <taxon>Nematoda</taxon>
        <taxon>Enoplea</taxon>
        <taxon>Dorylaimia</taxon>
        <taxon>Trichinellida</taxon>
        <taxon>Trichinellidae</taxon>
        <taxon>Trichinella</taxon>
    </lineage>
</organism>
<gene>
    <name evidence="7" type="primary">pol</name>
    <name evidence="7" type="ORF">T01_4778</name>
</gene>
<dbReference type="GO" id="GO:0004519">
    <property type="term" value="F:endonuclease activity"/>
    <property type="evidence" value="ECO:0007669"/>
    <property type="project" value="UniProtKB-KW"/>
</dbReference>
<dbReference type="Gene3D" id="3.10.10.10">
    <property type="entry name" value="HIV Type 1 Reverse Transcriptase, subunit A, domain 1"/>
    <property type="match status" value="1"/>
</dbReference>
<evidence type="ECO:0000313" key="7">
    <source>
        <dbReference type="EMBL" id="KRY36482.1"/>
    </source>
</evidence>
<evidence type="ECO:0000256" key="4">
    <source>
        <dbReference type="ARBA" id="ARBA00022918"/>
    </source>
</evidence>
<dbReference type="EC" id="2.7.7.49" evidence="1"/>
<evidence type="ECO:0000256" key="2">
    <source>
        <dbReference type="ARBA" id="ARBA00022722"/>
    </source>
</evidence>
<dbReference type="Gene3D" id="3.10.20.370">
    <property type="match status" value="1"/>
</dbReference>
<dbReference type="GO" id="GO:0042575">
    <property type="term" value="C:DNA polymerase complex"/>
    <property type="evidence" value="ECO:0007669"/>
    <property type="project" value="UniProtKB-ARBA"/>
</dbReference>
<keyword evidence="2" id="KW-0540">Nuclease</keyword>
<dbReference type="Pfam" id="PF00665">
    <property type="entry name" value="rve"/>
    <property type="match status" value="1"/>
</dbReference>
<dbReference type="Proteomes" id="UP000054776">
    <property type="component" value="Unassembled WGS sequence"/>
</dbReference>
<dbReference type="InterPro" id="IPR036397">
    <property type="entry name" value="RNaseH_sf"/>
</dbReference>
<dbReference type="Pfam" id="PF17919">
    <property type="entry name" value="RT_RNaseH_2"/>
    <property type="match status" value="1"/>
</dbReference>
<keyword evidence="3" id="KW-0378">Hydrolase</keyword>
<protein>
    <recommendedName>
        <fullName evidence="1">RNA-directed DNA polymerase</fullName>
        <ecNumber evidence="1">2.7.7.49</ecNumber>
    </recommendedName>
</protein>
<comment type="caution">
    <text evidence="7">The sequence shown here is derived from an EMBL/GenBank/DDBJ whole genome shotgun (WGS) entry which is preliminary data.</text>
</comment>
<dbReference type="AlphaFoldDB" id="A0A0V1BHZ1"/>
<keyword evidence="4" id="KW-0695">RNA-directed DNA polymerase</keyword>
<evidence type="ECO:0000313" key="8">
    <source>
        <dbReference type="Proteomes" id="UP000054776"/>
    </source>
</evidence>
<dbReference type="InterPro" id="IPR050951">
    <property type="entry name" value="Retrovirus_Pol_polyprotein"/>
</dbReference>
<dbReference type="GO" id="GO:0003964">
    <property type="term" value="F:RNA-directed DNA polymerase activity"/>
    <property type="evidence" value="ECO:0007669"/>
    <property type="project" value="UniProtKB-KW"/>
</dbReference>
<keyword evidence="4" id="KW-0548">Nucleotidyltransferase</keyword>
<dbReference type="STRING" id="6334.A0A0V1BHZ1"/>